<comment type="caution">
    <text evidence="1">The sequence shown here is derived from an EMBL/GenBank/DDBJ whole genome shotgun (WGS) entry which is preliminary data.</text>
</comment>
<gene>
    <name evidence="1" type="ORF">BHQ21_24815</name>
</gene>
<evidence type="ECO:0000313" key="1">
    <source>
        <dbReference type="EMBL" id="ODQ99993.1"/>
    </source>
</evidence>
<reference evidence="2" key="1">
    <citation type="submission" date="2016-09" db="EMBL/GenBank/DDBJ databases">
        <authorList>
            <person name="Greninger A.L."/>
            <person name="Jerome K.R."/>
            <person name="Mcnair B."/>
            <person name="Wallis C."/>
            <person name="Fang F."/>
        </authorList>
    </citation>
    <scope>NUCLEOTIDE SEQUENCE [LARGE SCALE GENOMIC DNA]</scope>
    <source>
        <strain evidence="2">BC1_M4</strain>
    </source>
</reference>
<keyword evidence="2" id="KW-1185">Reference proteome</keyword>
<sequence length="267" mass="29318">MNGDVSNTDGYPFPGMQERTALEWLMATDDGTAIDSWHWLIESSTSSFYVKSLNQALEGAKVSIHGPDDNHPGEDHFRFDLLRTDGETLDQKAADKAACAGGRWLTDPNEMPHYFTGRPINDHVRLVVRFSTPWEAFIAGAPPAGGSRWPKVKAMKGLVPVPKKGRVRHVDLYLSTNGEPYWPYGEQVLAASRAGLGFLTNSLGWKLSAVVIDAAQSEETDPVGDLRRETPFAECRRGLAAWVDDTGLLWLCETVIAADPPPALSQN</sequence>
<organism evidence="1 2">
    <name type="scientific">Mycobacterium sherrisii</name>
    <dbReference type="NCBI Taxonomy" id="243061"/>
    <lineage>
        <taxon>Bacteria</taxon>
        <taxon>Bacillati</taxon>
        <taxon>Actinomycetota</taxon>
        <taxon>Actinomycetes</taxon>
        <taxon>Mycobacteriales</taxon>
        <taxon>Mycobacteriaceae</taxon>
        <taxon>Mycobacterium</taxon>
        <taxon>Mycobacterium simiae complex</taxon>
    </lineage>
</organism>
<proteinExistence type="predicted"/>
<dbReference type="STRING" id="243061.AWC25_07360"/>
<dbReference type="EMBL" id="MIHC01000070">
    <property type="protein sequence ID" value="ODQ99993.1"/>
    <property type="molecule type" value="Genomic_DNA"/>
</dbReference>
<accession>A0A1E3SCY2</accession>
<dbReference type="RefSeq" id="WP_069402929.1">
    <property type="nucleotide sequence ID" value="NZ_JACKTB010000077.1"/>
</dbReference>
<name>A0A1E3SCY2_9MYCO</name>
<evidence type="ECO:0000313" key="2">
    <source>
        <dbReference type="Proteomes" id="UP000094224"/>
    </source>
</evidence>
<dbReference type="Proteomes" id="UP000094224">
    <property type="component" value="Unassembled WGS sequence"/>
</dbReference>
<protein>
    <submittedName>
        <fullName evidence="1">Uncharacterized protein</fullName>
    </submittedName>
</protein>
<dbReference type="OrthoDB" id="4718012at2"/>
<dbReference type="AlphaFoldDB" id="A0A1E3SCY2"/>